<dbReference type="PANTHER" id="PTHR30502">
    <property type="entry name" value="2-KETO-3-DEOXY-L-RHAMNONATE ALDOLASE"/>
    <property type="match status" value="1"/>
</dbReference>
<dbReference type="OrthoDB" id="86160at2"/>
<keyword evidence="6" id="KW-1185">Reference proteome</keyword>
<protein>
    <submittedName>
        <fullName evidence="5">4-hydroxy-2-oxoheptanedioate aldolase</fullName>
    </submittedName>
</protein>
<dbReference type="RefSeq" id="WP_133957121.1">
    <property type="nucleotide sequence ID" value="NZ_SORI01000005.1"/>
</dbReference>
<dbReference type="EMBL" id="SORI01000005">
    <property type="protein sequence ID" value="TDY61674.1"/>
    <property type="molecule type" value="Genomic_DNA"/>
</dbReference>
<evidence type="ECO:0000313" key="5">
    <source>
        <dbReference type="EMBL" id="TDY61674.1"/>
    </source>
</evidence>
<dbReference type="AlphaFoldDB" id="A0A4R8M8W8"/>
<dbReference type="InterPro" id="IPR015813">
    <property type="entry name" value="Pyrv/PenolPyrv_kinase-like_dom"/>
</dbReference>
<keyword evidence="3" id="KW-0456">Lyase</keyword>
<comment type="caution">
    <text evidence="5">The sequence shown here is derived from an EMBL/GenBank/DDBJ whole genome shotgun (WGS) entry which is preliminary data.</text>
</comment>
<evidence type="ECO:0000256" key="1">
    <source>
        <dbReference type="ARBA" id="ARBA00005568"/>
    </source>
</evidence>
<evidence type="ECO:0000256" key="3">
    <source>
        <dbReference type="ARBA" id="ARBA00023239"/>
    </source>
</evidence>
<dbReference type="GO" id="GO:0046872">
    <property type="term" value="F:metal ion binding"/>
    <property type="evidence" value="ECO:0007669"/>
    <property type="project" value="UniProtKB-KW"/>
</dbReference>
<keyword evidence="2" id="KW-0479">Metal-binding</keyword>
<dbReference type="Pfam" id="PF03328">
    <property type="entry name" value="HpcH_HpaI"/>
    <property type="match status" value="1"/>
</dbReference>
<dbReference type="GO" id="GO:0005737">
    <property type="term" value="C:cytoplasm"/>
    <property type="evidence" value="ECO:0007669"/>
    <property type="project" value="TreeGrafter"/>
</dbReference>
<dbReference type="InterPro" id="IPR040442">
    <property type="entry name" value="Pyrv_kinase-like_dom_sf"/>
</dbReference>
<dbReference type="Gene3D" id="3.20.20.60">
    <property type="entry name" value="Phosphoenolpyruvate-binding domains"/>
    <property type="match status" value="1"/>
</dbReference>
<evidence type="ECO:0000259" key="4">
    <source>
        <dbReference type="Pfam" id="PF03328"/>
    </source>
</evidence>
<dbReference type="InterPro" id="IPR050251">
    <property type="entry name" value="HpcH-HpaI_aldolase"/>
</dbReference>
<dbReference type="PANTHER" id="PTHR30502:SF0">
    <property type="entry name" value="PHOSPHOENOLPYRUVATE CARBOXYLASE FAMILY PROTEIN"/>
    <property type="match status" value="1"/>
</dbReference>
<name>A0A4R8M8W8_9BACT</name>
<reference evidence="5 6" key="1">
    <citation type="submission" date="2019-03" db="EMBL/GenBank/DDBJ databases">
        <title>Genomic Encyclopedia of Type Strains, Phase IV (KMG-IV): sequencing the most valuable type-strain genomes for metagenomic binning, comparative biology and taxonomic classification.</title>
        <authorList>
            <person name="Goeker M."/>
        </authorList>
    </citation>
    <scope>NUCLEOTIDE SEQUENCE [LARGE SCALE GENOMIC DNA]</scope>
    <source>
        <strain evidence="5 6">DSM 25964</strain>
    </source>
</reference>
<evidence type="ECO:0000256" key="2">
    <source>
        <dbReference type="ARBA" id="ARBA00022723"/>
    </source>
</evidence>
<organism evidence="5 6">
    <name type="scientific">Aminivibrio pyruvatiphilus</name>
    <dbReference type="NCBI Taxonomy" id="1005740"/>
    <lineage>
        <taxon>Bacteria</taxon>
        <taxon>Thermotogati</taxon>
        <taxon>Synergistota</taxon>
        <taxon>Synergistia</taxon>
        <taxon>Synergistales</taxon>
        <taxon>Aminobacteriaceae</taxon>
        <taxon>Aminivibrio</taxon>
    </lineage>
</organism>
<comment type="similarity">
    <text evidence="1">Belongs to the HpcH/HpaI aldolase family.</text>
</comment>
<evidence type="ECO:0000313" key="6">
    <source>
        <dbReference type="Proteomes" id="UP000295066"/>
    </source>
</evidence>
<feature type="domain" description="HpcH/HpaI aldolase/citrate lyase" evidence="4">
    <location>
        <begin position="20"/>
        <end position="213"/>
    </location>
</feature>
<accession>A0A4R8M8W8</accession>
<dbReference type="GO" id="GO:0016832">
    <property type="term" value="F:aldehyde-lyase activity"/>
    <property type="evidence" value="ECO:0007669"/>
    <property type="project" value="TreeGrafter"/>
</dbReference>
<gene>
    <name evidence="5" type="ORF">C8D99_10587</name>
</gene>
<dbReference type="Proteomes" id="UP000295066">
    <property type="component" value="Unassembled WGS sequence"/>
</dbReference>
<sequence length="264" mass="28332">MDILKKNPLKRAILEKRAAFGIYVEEASPTIVELAALAGLDFVRLDWCHGPFSPATLMNQVTAAESRGITPLVRLECNEQNVGLALELGAMGVIIPGVSDVSAAERAVDAVKFAPVGKRGLFSAARKSGFGSVGSAEFTRWTNEEVLLGIQIETLEAIENLDEILAVEGIDIVQSGRGDLSNALGVPGEKTHPRVIEAEEKIFGKALSRGLAISPQLDPYAPGFEEEVAAWVEKEAYLISLGIDQAIIKKAFQGIVKKTSHISR</sequence>
<dbReference type="SUPFAM" id="SSF51621">
    <property type="entry name" value="Phosphoenolpyruvate/pyruvate domain"/>
    <property type="match status" value="1"/>
</dbReference>
<proteinExistence type="inferred from homology"/>
<dbReference type="InterPro" id="IPR005000">
    <property type="entry name" value="Aldolase/citrate-lyase_domain"/>
</dbReference>